<dbReference type="Pfam" id="PF12146">
    <property type="entry name" value="Hydrolase_4"/>
    <property type="match status" value="1"/>
</dbReference>
<feature type="chain" id="PRO_5019849959" evidence="1">
    <location>
        <begin position="34"/>
        <end position="629"/>
    </location>
</feature>
<proteinExistence type="predicted"/>
<dbReference type="SUPFAM" id="SSF53474">
    <property type="entry name" value="alpha/beta-Hydrolases"/>
    <property type="match status" value="1"/>
</dbReference>
<accession>A0A494YV87</accession>
<keyword evidence="4" id="KW-1185">Reference proteome</keyword>
<evidence type="ECO:0000256" key="1">
    <source>
        <dbReference type="SAM" id="SignalP"/>
    </source>
</evidence>
<dbReference type="InterPro" id="IPR022742">
    <property type="entry name" value="Hydrolase_4"/>
</dbReference>
<reference evidence="3 4" key="1">
    <citation type="journal article" date="2016" name="Antonie Van Leeuwenhoek">
        <title>Lysinibacillus endophyticus sp. nov., an indole-3-acetic acid producing endophytic bacterium isolated from corn root (Zea mays cv. Xinken-5).</title>
        <authorList>
            <person name="Yu J."/>
            <person name="Guan X."/>
            <person name="Liu C."/>
            <person name="Xiang W."/>
            <person name="Yu Z."/>
            <person name="Liu X."/>
            <person name="Wang G."/>
        </authorList>
    </citation>
    <scope>NUCLEOTIDE SEQUENCE [LARGE SCALE GENOMIC DNA]</scope>
    <source>
        <strain evidence="3 4">DSM 100506</strain>
    </source>
</reference>
<name>A0A494YV87_9BACL</name>
<protein>
    <submittedName>
        <fullName evidence="3">DUF3887 domain-containing protein</fullName>
    </submittedName>
</protein>
<dbReference type="PANTHER" id="PTHR43265">
    <property type="entry name" value="ESTERASE ESTD"/>
    <property type="match status" value="1"/>
</dbReference>
<dbReference type="OrthoDB" id="9809549at2"/>
<feature type="domain" description="Serine aminopeptidase S33" evidence="2">
    <location>
        <begin position="208"/>
        <end position="429"/>
    </location>
</feature>
<dbReference type="InterPro" id="IPR029058">
    <property type="entry name" value="AB_hydrolase_fold"/>
</dbReference>
<sequence length="629" mass="70603">MCMKKFYKKLFLASTVGIVGVAGSLSMQVPTFAQENDTTSELEIKANEFIKLASENKWEDAYKYFNEKLQTISKEYISATWNSFAANYGQTKSIELKDVKKNIVHTRVTFSVTGEVSPYELYFNFDKNGKIDDFSVGYPTYPYSTPSYDHPENYTEKEVVVGSEEFPLPGVLTLPKGEGPFPVVVLVQGSGPHDMDSTYLGNKPFRDIAVGLANEGIAVLRYEKRTKVYPFKTGTNPKFTIQDETVLDANYAVETLKDIPEVDAKNIYVLGHSQGGFALPLILENDKNGDIKGGIVVAGPAGKFQDLLVWQLEQSLEKAKDANAPKEQIEALEANVAFWKTQVGLINDPQYTLENPPTDFQLGPTDWWYNLRDIEAPEVSKKQNVPLFVVQGGKDFQVPASHLELWKEALKERDNVSYKFYPNMHHFLAENPNATGTTADYLAPANTSKQLISDIGQWVKTGVIEEQSEEKPEVGLPQYNDYEDNQYWSKAFTWAIQEGIIKGYQNENLLKPNNALNESQYLTVFFRYTMGEALKDESLKNIYALAKENGLPVKGSAFSELSLQEAAVLISKSITKKDMSVDESVKWLMDNNILEGLNVTGNESLTQSITRAHFVTLLHRIHEANLIGK</sequence>
<evidence type="ECO:0000313" key="4">
    <source>
        <dbReference type="Proteomes" id="UP000272238"/>
    </source>
</evidence>
<keyword evidence="1" id="KW-0732">Signal</keyword>
<evidence type="ECO:0000313" key="3">
    <source>
        <dbReference type="EMBL" id="RKQ14108.1"/>
    </source>
</evidence>
<gene>
    <name evidence="3" type="ORF">D8M03_14685</name>
</gene>
<dbReference type="AlphaFoldDB" id="A0A494YV87"/>
<dbReference type="PANTHER" id="PTHR43265:SF1">
    <property type="entry name" value="ESTERASE ESTD"/>
    <property type="match status" value="1"/>
</dbReference>
<organism evidence="3 4">
    <name type="scientific">Ureibacillus endophyticus</name>
    <dbReference type="NCBI Taxonomy" id="1978490"/>
    <lineage>
        <taxon>Bacteria</taxon>
        <taxon>Bacillati</taxon>
        <taxon>Bacillota</taxon>
        <taxon>Bacilli</taxon>
        <taxon>Bacillales</taxon>
        <taxon>Caryophanaceae</taxon>
        <taxon>Ureibacillus</taxon>
    </lineage>
</organism>
<dbReference type="GO" id="GO:0052689">
    <property type="term" value="F:carboxylic ester hydrolase activity"/>
    <property type="evidence" value="ECO:0007669"/>
    <property type="project" value="TreeGrafter"/>
</dbReference>
<dbReference type="InterPro" id="IPR053145">
    <property type="entry name" value="AB_hydrolase_Est10"/>
</dbReference>
<dbReference type="Gene3D" id="3.40.50.1820">
    <property type="entry name" value="alpha/beta hydrolase"/>
    <property type="match status" value="1"/>
</dbReference>
<evidence type="ECO:0000259" key="2">
    <source>
        <dbReference type="Pfam" id="PF12146"/>
    </source>
</evidence>
<dbReference type="Proteomes" id="UP000272238">
    <property type="component" value="Unassembled WGS sequence"/>
</dbReference>
<dbReference type="EMBL" id="RBZN01000049">
    <property type="protein sequence ID" value="RKQ14108.1"/>
    <property type="molecule type" value="Genomic_DNA"/>
</dbReference>
<comment type="caution">
    <text evidence="3">The sequence shown here is derived from an EMBL/GenBank/DDBJ whole genome shotgun (WGS) entry which is preliminary data.</text>
</comment>
<feature type="signal peptide" evidence="1">
    <location>
        <begin position="1"/>
        <end position="33"/>
    </location>
</feature>